<accession>A0A914I6Q0</accession>
<dbReference type="Gene3D" id="2.30.30.210">
    <property type="entry name" value="Ribonuclease P/MRP, subunit p29"/>
    <property type="match status" value="1"/>
</dbReference>
<dbReference type="Proteomes" id="UP000887572">
    <property type="component" value="Unplaced"/>
</dbReference>
<dbReference type="GO" id="GO:0005634">
    <property type="term" value="C:nucleus"/>
    <property type="evidence" value="ECO:0007669"/>
    <property type="project" value="UniProtKB-SubCell"/>
</dbReference>
<dbReference type="AlphaFoldDB" id="A0A914I6Q0"/>
<dbReference type="GO" id="GO:0030677">
    <property type="term" value="C:ribonuclease P complex"/>
    <property type="evidence" value="ECO:0007669"/>
    <property type="project" value="InterPro"/>
</dbReference>
<sequence length="171" mass="20188">MAELDQYAEKSVKIFNFEKQRRRERPIRRRAPENLLRRAGGLKRCADLRYDQFTSLYRLWLSYFKKVLEQLGQRIDERLLRVDYHGALLRVADAPNKTQIGLHGIVLHESKSTFQMITKRNRLIVIAKEDAVFQFVVDGKLFTLFGNAMRQRTHLRGRKAKMPTTIPFLLN</sequence>
<dbReference type="InterPro" id="IPR023534">
    <property type="entry name" value="Rof/RNase_P-like"/>
</dbReference>
<comment type="function">
    <text evidence="1">Component of ribonuclease P, a ribonucleoprotein complex that generates mature tRNA molecules by cleaving their 5'-ends.</text>
</comment>
<evidence type="ECO:0000256" key="3">
    <source>
        <dbReference type="ARBA" id="ARBA00006181"/>
    </source>
</evidence>
<comment type="subunit">
    <text evidence="5">Component of nuclear RNase P and RNase MRP ribonucleoproteins. RNase P consists of a catalytic RNA moiety and 10 different protein chains; POP1, POP4, POP5, POP7, RPP14, RPP21, RPP25, RPP30, RPP38 and RPP40. Within the RNase P complex, POP1, POP7 and RPP25 form the 'finger' subcomplex, POP5, RPP14, RPP40 and homodimeric RPP30 form the 'palm' subcomplex, and RPP21, POP4 and RPP38 form the 'wrist' subcomplex. All subunits of the RNase P complex interact with the catalytic RNA. Several subunits of RNase P are also part of the RNase MRP complex. RNase MRP consists of a catalytic RNA moiety and about 8 protein subunits; POP1, POP7, RPP25, RPP30, RPP38, RPP40 and possibly also POP4 and POP5.</text>
</comment>
<evidence type="ECO:0000313" key="6">
    <source>
        <dbReference type="Proteomes" id="UP000887572"/>
    </source>
</evidence>
<name>A0A914I6Q0_GLORO</name>
<dbReference type="InterPro" id="IPR002730">
    <property type="entry name" value="Rpp29/RNP1"/>
</dbReference>
<dbReference type="GO" id="GO:0006364">
    <property type="term" value="P:rRNA processing"/>
    <property type="evidence" value="ECO:0007669"/>
    <property type="project" value="TreeGrafter"/>
</dbReference>
<dbReference type="GO" id="GO:0000172">
    <property type="term" value="C:ribonuclease MRP complex"/>
    <property type="evidence" value="ECO:0007669"/>
    <property type="project" value="InterPro"/>
</dbReference>
<dbReference type="InterPro" id="IPR036980">
    <property type="entry name" value="RNase_P/MRP_Rpp29_sf"/>
</dbReference>
<dbReference type="SUPFAM" id="SSF101744">
    <property type="entry name" value="Rof/RNase P subunit-like"/>
    <property type="match status" value="1"/>
</dbReference>
<reference evidence="7" key="1">
    <citation type="submission" date="2022-11" db="UniProtKB">
        <authorList>
            <consortium name="WormBaseParasite"/>
        </authorList>
    </citation>
    <scope>IDENTIFICATION</scope>
</reference>
<comment type="similarity">
    <text evidence="3">Belongs to the eukaryotic/archaeal RNase P protein component 1 family.</text>
</comment>
<dbReference type="Pfam" id="PF01868">
    <property type="entry name" value="RNase_P-MRP_p29"/>
    <property type="match status" value="1"/>
</dbReference>
<dbReference type="PANTHER" id="PTHR13348">
    <property type="entry name" value="RIBONUCLEASE P SUBUNIT P29"/>
    <property type="match status" value="1"/>
</dbReference>
<evidence type="ECO:0000313" key="7">
    <source>
        <dbReference type="WBParaSite" id="Gr19_v10_g7262.t1"/>
    </source>
</evidence>
<keyword evidence="6" id="KW-1185">Reference proteome</keyword>
<organism evidence="6 7">
    <name type="scientific">Globodera rostochiensis</name>
    <name type="common">Golden nematode worm</name>
    <name type="synonym">Heterodera rostochiensis</name>
    <dbReference type="NCBI Taxonomy" id="31243"/>
    <lineage>
        <taxon>Eukaryota</taxon>
        <taxon>Metazoa</taxon>
        <taxon>Ecdysozoa</taxon>
        <taxon>Nematoda</taxon>
        <taxon>Chromadorea</taxon>
        <taxon>Rhabditida</taxon>
        <taxon>Tylenchina</taxon>
        <taxon>Tylenchomorpha</taxon>
        <taxon>Tylenchoidea</taxon>
        <taxon>Heteroderidae</taxon>
        <taxon>Heteroderinae</taxon>
        <taxon>Globodera</taxon>
    </lineage>
</organism>
<evidence type="ECO:0000256" key="2">
    <source>
        <dbReference type="ARBA" id="ARBA00004123"/>
    </source>
</evidence>
<proteinExistence type="inferred from homology"/>
<evidence type="ECO:0000256" key="4">
    <source>
        <dbReference type="ARBA" id="ARBA00016225"/>
    </source>
</evidence>
<dbReference type="GO" id="GO:0001682">
    <property type="term" value="P:tRNA 5'-leader removal"/>
    <property type="evidence" value="ECO:0007669"/>
    <property type="project" value="InterPro"/>
</dbReference>
<dbReference type="PANTHER" id="PTHR13348:SF0">
    <property type="entry name" value="RIBONUCLEASE P PROTEIN SUBUNIT P29"/>
    <property type="match status" value="1"/>
</dbReference>
<comment type="subcellular location">
    <subcellularLocation>
        <location evidence="2">Nucleus</location>
    </subcellularLocation>
</comment>
<evidence type="ECO:0000256" key="1">
    <source>
        <dbReference type="ARBA" id="ARBA00002435"/>
    </source>
</evidence>
<evidence type="ECO:0000256" key="5">
    <source>
        <dbReference type="ARBA" id="ARBA00046486"/>
    </source>
</evidence>
<dbReference type="GO" id="GO:0033204">
    <property type="term" value="F:ribonuclease P RNA binding"/>
    <property type="evidence" value="ECO:0007669"/>
    <property type="project" value="InterPro"/>
</dbReference>
<protein>
    <recommendedName>
        <fullName evidence="4">Ribonuclease P protein subunit p29</fullName>
    </recommendedName>
</protein>
<dbReference type="SMART" id="SM00538">
    <property type="entry name" value="POP4"/>
    <property type="match status" value="1"/>
</dbReference>
<dbReference type="WBParaSite" id="Gr19_v10_g7262.t1">
    <property type="protein sequence ID" value="Gr19_v10_g7262.t1"/>
    <property type="gene ID" value="Gr19_v10_g7262"/>
</dbReference>
<dbReference type="InterPro" id="IPR016848">
    <property type="entry name" value="RNase_P/MRP_Rpp29-subunit"/>
</dbReference>